<sequence>MIQLDCRFVVLLAFCLAAVAAPGADIARMLARDDIEIRAVKGTGKSTEPSSANNYGIPTLMPRRASSTAAIITSTPSLRVASPCSMLRQWQQHL</sequence>
<feature type="chain" id="PRO_5003377049" evidence="1">
    <location>
        <begin position="21"/>
        <end position="94"/>
    </location>
</feature>
<organism evidence="3">
    <name type="scientific">Serpula lacrymans var. lacrymans (strain S7.3)</name>
    <name type="common">Dry rot fungus</name>
    <dbReference type="NCBI Taxonomy" id="936435"/>
    <lineage>
        <taxon>Eukaryota</taxon>
        <taxon>Fungi</taxon>
        <taxon>Dikarya</taxon>
        <taxon>Basidiomycota</taxon>
        <taxon>Agaricomycotina</taxon>
        <taxon>Agaricomycetes</taxon>
        <taxon>Agaricomycetidae</taxon>
        <taxon>Boletales</taxon>
        <taxon>Coniophorineae</taxon>
        <taxon>Serpulaceae</taxon>
        <taxon>Serpula</taxon>
    </lineage>
</organism>
<dbReference type="EMBL" id="GL945481">
    <property type="protein sequence ID" value="EGN98139.1"/>
    <property type="molecule type" value="Genomic_DNA"/>
</dbReference>
<evidence type="ECO:0000313" key="2">
    <source>
        <dbReference type="EMBL" id="EGN98139.1"/>
    </source>
</evidence>
<dbReference type="HOGENOM" id="CLU_2387533_0_0_1"/>
<keyword evidence="3" id="KW-1185">Reference proteome</keyword>
<gene>
    <name evidence="2" type="ORF">SERLA73DRAFT_183022</name>
</gene>
<evidence type="ECO:0000313" key="3">
    <source>
        <dbReference type="Proteomes" id="UP000008063"/>
    </source>
</evidence>
<dbReference type="AlphaFoldDB" id="F8Q1G1"/>
<keyword evidence="1" id="KW-0732">Signal</keyword>
<name>F8Q1G1_SERL3</name>
<proteinExistence type="predicted"/>
<accession>F8Q1G1</accession>
<feature type="signal peptide" evidence="1">
    <location>
        <begin position="1"/>
        <end position="20"/>
    </location>
</feature>
<evidence type="ECO:0000256" key="1">
    <source>
        <dbReference type="SAM" id="SignalP"/>
    </source>
</evidence>
<dbReference type="Proteomes" id="UP000008063">
    <property type="component" value="Unassembled WGS sequence"/>
</dbReference>
<dbReference type="InParanoid" id="F8Q1G1"/>
<reference evidence="3" key="1">
    <citation type="journal article" date="2011" name="Science">
        <title>The plant cell wall-decomposing machinery underlies the functional diversity of forest fungi.</title>
        <authorList>
            <person name="Eastwood D.C."/>
            <person name="Floudas D."/>
            <person name="Binder M."/>
            <person name="Majcherczyk A."/>
            <person name="Schneider P."/>
            <person name="Aerts A."/>
            <person name="Asiegbu F.O."/>
            <person name="Baker S.E."/>
            <person name="Barry K."/>
            <person name="Bendiksby M."/>
            <person name="Blumentritt M."/>
            <person name="Coutinho P.M."/>
            <person name="Cullen D."/>
            <person name="de Vries R.P."/>
            <person name="Gathman A."/>
            <person name="Goodell B."/>
            <person name="Henrissat B."/>
            <person name="Ihrmark K."/>
            <person name="Kauserud H."/>
            <person name="Kohler A."/>
            <person name="LaButti K."/>
            <person name="Lapidus A."/>
            <person name="Lavin J.L."/>
            <person name="Lee Y.-H."/>
            <person name="Lindquist E."/>
            <person name="Lilly W."/>
            <person name="Lucas S."/>
            <person name="Morin E."/>
            <person name="Murat C."/>
            <person name="Oguiza J.A."/>
            <person name="Park J."/>
            <person name="Pisabarro A.G."/>
            <person name="Riley R."/>
            <person name="Rosling A."/>
            <person name="Salamov A."/>
            <person name="Schmidt O."/>
            <person name="Schmutz J."/>
            <person name="Skrede I."/>
            <person name="Stenlid J."/>
            <person name="Wiebenga A."/>
            <person name="Xie X."/>
            <person name="Kuees U."/>
            <person name="Hibbett D.S."/>
            <person name="Hoffmeister D."/>
            <person name="Hoegberg N."/>
            <person name="Martin F."/>
            <person name="Grigoriev I.V."/>
            <person name="Watkinson S.C."/>
        </authorList>
    </citation>
    <scope>NUCLEOTIDE SEQUENCE [LARGE SCALE GENOMIC DNA]</scope>
    <source>
        <strain evidence="3">strain S7.3</strain>
    </source>
</reference>
<protein>
    <submittedName>
        <fullName evidence="2">Uncharacterized protein</fullName>
    </submittedName>
</protein>